<feature type="domain" description="Glycosyltransferase 2-like" evidence="3">
    <location>
        <begin position="8"/>
        <end position="131"/>
    </location>
</feature>
<feature type="transmembrane region" description="Helical" evidence="2">
    <location>
        <begin position="234"/>
        <end position="257"/>
    </location>
</feature>
<dbReference type="InterPro" id="IPR050256">
    <property type="entry name" value="Glycosyltransferase_2"/>
</dbReference>
<reference evidence="4 5" key="1">
    <citation type="submission" date="2021-06" db="EMBL/GenBank/DDBJ databases">
        <title>New haloarchaea isolates fom saline soil.</title>
        <authorList>
            <person name="Duran-Viseras A."/>
            <person name="Sanchez-Porro C.S."/>
            <person name="Ventosa A."/>
        </authorList>
    </citation>
    <scope>NUCLEOTIDE SEQUENCE [LARGE SCALE GENOMIC DNA]</scope>
    <source>
        <strain evidence="4 5">JCM 183640</strain>
    </source>
</reference>
<dbReference type="InterPro" id="IPR029044">
    <property type="entry name" value="Nucleotide-diphossugar_trans"/>
</dbReference>
<organism evidence="4 5">
    <name type="scientific">Haloarcula limicola</name>
    <dbReference type="NCBI Taxonomy" id="1429915"/>
    <lineage>
        <taxon>Archaea</taxon>
        <taxon>Methanobacteriati</taxon>
        <taxon>Methanobacteriota</taxon>
        <taxon>Stenosarchaea group</taxon>
        <taxon>Halobacteria</taxon>
        <taxon>Halobacteriales</taxon>
        <taxon>Haloarculaceae</taxon>
        <taxon>Haloarcula</taxon>
    </lineage>
</organism>
<dbReference type="OrthoDB" id="103472at2157"/>
<feature type="compositionally biased region" description="Low complexity" evidence="1">
    <location>
        <begin position="354"/>
        <end position="364"/>
    </location>
</feature>
<dbReference type="PANTHER" id="PTHR48090">
    <property type="entry name" value="UNDECAPRENYL-PHOSPHATE 4-DEOXY-4-FORMAMIDO-L-ARABINOSE TRANSFERASE-RELATED"/>
    <property type="match status" value="1"/>
</dbReference>
<keyword evidence="2" id="KW-0812">Transmembrane</keyword>
<feature type="compositionally biased region" description="Low complexity" evidence="1">
    <location>
        <begin position="326"/>
        <end position="335"/>
    </location>
</feature>
<dbReference type="InterPro" id="IPR026456">
    <property type="entry name" value="GCTrfase_AglJ"/>
</dbReference>
<comment type="caution">
    <text evidence="4">The sequence shown here is derived from an EMBL/GenBank/DDBJ whole genome shotgun (WGS) entry which is preliminary data.</text>
</comment>
<dbReference type="GO" id="GO:0016757">
    <property type="term" value="F:glycosyltransferase activity"/>
    <property type="evidence" value="ECO:0007669"/>
    <property type="project" value="UniProtKB-KW"/>
</dbReference>
<sequence>MADRDDVCVLLPAYNESETIEPVVSGFREAGFENVLVIDGGSSDDTRELAAAAGARVVEQTVGGEGSGKGQAVREAVERHVDQPYVLLADADMTYRPEDADRMLEPLFEGRAEHVIGNRFADMRSGAMTRLNQTGNTVINWAFSVIHGRYLSDILSGYRAFTAESFRRLTLNSEGFGIETEMAVECVKHGVPTAVVPITYRPRPDESETNLRPFRDGATIIVTLYRMAKTNNPLFYFGSVGFGSIGLGVLLGAFVVYDYVVNSISHEVIAMVGGVAILLGLQLLMFGVLSDMIVTVNREQTRRLEDIANRVGTDRQSGPPAETVGSADADATADSADTEEGEGAERPEMETETETAVTTNDRQN</sequence>
<keyword evidence="5" id="KW-1185">Reference proteome</keyword>
<dbReference type="PANTHER" id="PTHR48090:SF7">
    <property type="entry name" value="RFBJ PROTEIN"/>
    <property type="match status" value="1"/>
</dbReference>
<evidence type="ECO:0000256" key="2">
    <source>
        <dbReference type="SAM" id="Phobius"/>
    </source>
</evidence>
<proteinExistence type="predicted"/>
<feature type="transmembrane region" description="Helical" evidence="2">
    <location>
        <begin position="269"/>
        <end position="294"/>
    </location>
</feature>
<feature type="region of interest" description="Disordered" evidence="1">
    <location>
        <begin position="307"/>
        <end position="364"/>
    </location>
</feature>
<keyword evidence="4" id="KW-0328">Glycosyltransferase</keyword>
<protein>
    <submittedName>
        <fullName evidence="4">S-layer glycoprotein N-glycosyltransferase AglJ</fullName>
        <ecNumber evidence="4">2.4.1.-</ecNumber>
    </submittedName>
</protein>
<dbReference type="Pfam" id="PF00535">
    <property type="entry name" value="Glycos_transf_2"/>
    <property type="match status" value="1"/>
</dbReference>
<keyword evidence="2" id="KW-0472">Membrane</keyword>
<evidence type="ECO:0000313" key="4">
    <source>
        <dbReference type="EMBL" id="MBV0923113.1"/>
    </source>
</evidence>
<evidence type="ECO:0000259" key="3">
    <source>
        <dbReference type="Pfam" id="PF00535"/>
    </source>
</evidence>
<keyword evidence="4" id="KW-0808">Transferase</keyword>
<evidence type="ECO:0000313" key="5">
    <source>
        <dbReference type="Proteomes" id="UP000766550"/>
    </source>
</evidence>
<gene>
    <name evidence="4" type="primary">aglJ</name>
    <name evidence="4" type="ORF">KTS45_02775</name>
</gene>
<dbReference type="CDD" id="cd04179">
    <property type="entry name" value="DPM_DPG-synthase_like"/>
    <property type="match status" value="1"/>
</dbReference>
<dbReference type="EMBL" id="JAHQXF010000001">
    <property type="protein sequence ID" value="MBV0923113.1"/>
    <property type="molecule type" value="Genomic_DNA"/>
</dbReference>
<dbReference type="EC" id="2.4.1.-" evidence="4"/>
<accession>A0A8J8C5U1</accession>
<dbReference type="InterPro" id="IPR001173">
    <property type="entry name" value="Glyco_trans_2-like"/>
</dbReference>
<name>A0A8J8C5U1_9EURY</name>
<dbReference type="Gene3D" id="3.90.550.10">
    <property type="entry name" value="Spore Coat Polysaccharide Biosynthesis Protein SpsA, Chain A"/>
    <property type="match status" value="1"/>
</dbReference>
<dbReference type="AlphaFoldDB" id="A0A8J8C5U1"/>
<dbReference type="Proteomes" id="UP000766550">
    <property type="component" value="Unassembled WGS sequence"/>
</dbReference>
<dbReference type="NCBIfam" id="TIGR04182">
    <property type="entry name" value="glyco_TIGR04182"/>
    <property type="match status" value="1"/>
</dbReference>
<dbReference type="SUPFAM" id="SSF53448">
    <property type="entry name" value="Nucleotide-diphospho-sugar transferases"/>
    <property type="match status" value="1"/>
</dbReference>
<evidence type="ECO:0000256" key="1">
    <source>
        <dbReference type="SAM" id="MobiDB-lite"/>
    </source>
</evidence>
<keyword evidence="2" id="KW-1133">Transmembrane helix</keyword>
<dbReference type="RefSeq" id="WP_162316268.1">
    <property type="nucleotide sequence ID" value="NZ_JAHQXF010000001.1"/>
</dbReference>